<dbReference type="GeneID" id="70239796"/>
<keyword evidence="2" id="KW-0238">DNA-binding</keyword>
<comment type="caution">
    <text evidence="7">The sequence shown here is derived from an EMBL/GenBank/DDBJ whole genome shotgun (WGS) entry which is preliminary data.</text>
</comment>
<evidence type="ECO:0000256" key="3">
    <source>
        <dbReference type="ARBA" id="ARBA00023163"/>
    </source>
</evidence>
<dbReference type="Pfam" id="PF00172">
    <property type="entry name" value="Zn_clus"/>
    <property type="match status" value="1"/>
</dbReference>
<evidence type="ECO:0000256" key="1">
    <source>
        <dbReference type="ARBA" id="ARBA00023015"/>
    </source>
</evidence>
<feature type="region of interest" description="Disordered" evidence="5">
    <location>
        <begin position="180"/>
        <end position="224"/>
    </location>
</feature>
<proteinExistence type="predicted"/>
<keyword evidence="8" id="KW-1185">Reference proteome</keyword>
<reference evidence="7" key="1">
    <citation type="submission" date="2021-12" db="EMBL/GenBank/DDBJ databases">
        <title>Convergent genome expansion in fungi linked to evolution of root-endophyte symbiosis.</title>
        <authorList>
            <consortium name="DOE Joint Genome Institute"/>
            <person name="Ke Y.-H."/>
            <person name="Bonito G."/>
            <person name="Liao H.-L."/>
            <person name="Looney B."/>
            <person name="Rojas-Flechas A."/>
            <person name="Nash J."/>
            <person name="Hameed K."/>
            <person name="Schadt C."/>
            <person name="Martin F."/>
            <person name="Crous P.W."/>
            <person name="Miettinen O."/>
            <person name="Magnuson J.K."/>
            <person name="Labbe J."/>
            <person name="Jacobson D."/>
            <person name="Doktycz M.J."/>
            <person name="Veneault-Fourrey C."/>
            <person name="Kuo A."/>
            <person name="Mondo S."/>
            <person name="Calhoun S."/>
            <person name="Riley R."/>
            <person name="Ohm R."/>
            <person name="LaButti K."/>
            <person name="Andreopoulos B."/>
            <person name="Pangilinan J."/>
            <person name="Nolan M."/>
            <person name="Tritt A."/>
            <person name="Clum A."/>
            <person name="Lipzen A."/>
            <person name="Daum C."/>
            <person name="Barry K."/>
            <person name="Grigoriev I.V."/>
            <person name="Vilgalys R."/>
        </authorList>
    </citation>
    <scope>NUCLEOTIDE SEQUENCE</scope>
    <source>
        <strain evidence="7">PMI_201</strain>
    </source>
</reference>
<dbReference type="PROSITE" id="PS50048">
    <property type="entry name" value="ZN2_CY6_FUNGAL_2"/>
    <property type="match status" value="1"/>
</dbReference>
<dbReference type="InterPro" id="IPR052783">
    <property type="entry name" value="Metabolic/Drug-Res_Regulator"/>
</dbReference>
<evidence type="ECO:0000313" key="7">
    <source>
        <dbReference type="EMBL" id="KAH8698835.1"/>
    </source>
</evidence>
<organism evidence="7 8">
    <name type="scientific">Talaromyces proteolyticus</name>
    <dbReference type="NCBI Taxonomy" id="1131652"/>
    <lineage>
        <taxon>Eukaryota</taxon>
        <taxon>Fungi</taxon>
        <taxon>Dikarya</taxon>
        <taxon>Ascomycota</taxon>
        <taxon>Pezizomycotina</taxon>
        <taxon>Eurotiomycetes</taxon>
        <taxon>Eurotiomycetidae</taxon>
        <taxon>Eurotiales</taxon>
        <taxon>Trichocomaceae</taxon>
        <taxon>Talaromyces</taxon>
        <taxon>Talaromyces sect. Bacilispori</taxon>
    </lineage>
</organism>
<keyword evidence="1" id="KW-0805">Transcription regulation</keyword>
<evidence type="ECO:0000256" key="4">
    <source>
        <dbReference type="ARBA" id="ARBA00023242"/>
    </source>
</evidence>
<dbReference type="Gene3D" id="4.10.240.10">
    <property type="entry name" value="Zn(2)-C6 fungal-type DNA-binding domain"/>
    <property type="match status" value="1"/>
</dbReference>
<dbReference type="GO" id="GO:0008270">
    <property type="term" value="F:zinc ion binding"/>
    <property type="evidence" value="ECO:0007669"/>
    <property type="project" value="InterPro"/>
</dbReference>
<protein>
    <recommendedName>
        <fullName evidence="6">Zn(2)-C6 fungal-type domain-containing protein</fullName>
    </recommendedName>
</protein>
<gene>
    <name evidence="7" type="ORF">BGW36DRAFT_151072</name>
</gene>
<evidence type="ECO:0000256" key="5">
    <source>
        <dbReference type="SAM" id="MobiDB-lite"/>
    </source>
</evidence>
<keyword evidence="4" id="KW-0539">Nucleus</keyword>
<evidence type="ECO:0000256" key="2">
    <source>
        <dbReference type="ARBA" id="ARBA00023125"/>
    </source>
</evidence>
<keyword evidence="3" id="KW-0804">Transcription</keyword>
<dbReference type="RefSeq" id="XP_046073299.1">
    <property type="nucleotide sequence ID" value="XM_046209509.1"/>
</dbReference>
<dbReference type="EMBL" id="JAJTJA010000005">
    <property type="protein sequence ID" value="KAH8698835.1"/>
    <property type="molecule type" value="Genomic_DNA"/>
</dbReference>
<evidence type="ECO:0000259" key="6">
    <source>
        <dbReference type="PROSITE" id="PS50048"/>
    </source>
</evidence>
<accession>A0AAD4Q1T2</accession>
<dbReference type="GO" id="GO:0000981">
    <property type="term" value="F:DNA-binding transcription factor activity, RNA polymerase II-specific"/>
    <property type="evidence" value="ECO:0007669"/>
    <property type="project" value="InterPro"/>
</dbReference>
<dbReference type="GO" id="GO:0003677">
    <property type="term" value="F:DNA binding"/>
    <property type="evidence" value="ECO:0007669"/>
    <property type="project" value="UniProtKB-KW"/>
</dbReference>
<sequence length="347" mass="39158">MFRQQKVLFPKISPDCPNSAAVLQLPNSRAPHYHDHDKPSLQIYRTKRKHVLKACERCRVKKSKCDGMQPCGRCLAYNHACIFRDRKATQEKVYSRGFVEMLISQHAVHLQALQDLYRRCVSREGLPGSPLEESTQGRPGTHAILDRLGLIKHAEEMIEDPRTVLADIVEYVKALETTSDGIGSAEYREPSETTPSDDPSPEPSTPREVAEFTEPSIAGTMGTSHDHFRSYQMKSNIKSVQQEQHHHHHHHDINLAQPMGPFPYQENVNHSQLLGNANVHHSKYAPMDGCCETPVDMMWSSPGHHSSSGLLPFSSAAERGHFLAMEQESYPILPQYGNPINSTFLQR</sequence>
<dbReference type="AlphaFoldDB" id="A0AAD4Q1T2"/>
<dbReference type="PROSITE" id="PS00463">
    <property type="entry name" value="ZN2_CY6_FUNGAL_1"/>
    <property type="match status" value="1"/>
</dbReference>
<feature type="domain" description="Zn(2)-C6 fungal-type" evidence="6">
    <location>
        <begin position="54"/>
        <end position="83"/>
    </location>
</feature>
<dbReference type="Proteomes" id="UP001201262">
    <property type="component" value="Unassembled WGS sequence"/>
</dbReference>
<dbReference type="PANTHER" id="PTHR47655:SF4">
    <property type="entry name" value="ZN(II)2CYS6 TRANSCRIPTION FACTOR (EUROFUNG)"/>
    <property type="match status" value="1"/>
</dbReference>
<dbReference type="PANTHER" id="PTHR47655">
    <property type="entry name" value="QUINIC ACID UTILIZATION ACTIVATOR"/>
    <property type="match status" value="1"/>
</dbReference>
<dbReference type="SUPFAM" id="SSF57701">
    <property type="entry name" value="Zn2/Cys6 DNA-binding domain"/>
    <property type="match status" value="1"/>
</dbReference>
<name>A0AAD4Q1T2_9EURO</name>
<evidence type="ECO:0000313" key="8">
    <source>
        <dbReference type="Proteomes" id="UP001201262"/>
    </source>
</evidence>
<dbReference type="InterPro" id="IPR001138">
    <property type="entry name" value="Zn2Cys6_DnaBD"/>
</dbReference>
<dbReference type="InterPro" id="IPR036864">
    <property type="entry name" value="Zn2-C6_fun-type_DNA-bd_sf"/>
</dbReference>
<dbReference type="SMART" id="SM00066">
    <property type="entry name" value="GAL4"/>
    <property type="match status" value="1"/>
</dbReference>
<dbReference type="CDD" id="cd00067">
    <property type="entry name" value="GAL4"/>
    <property type="match status" value="1"/>
</dbReference>